<evidence type="ECO:0000256" key="5">
    <source>
        <dbReference type="HAMAP-Rule" id="MF_00737"/>
    </source>
</evidence>
<feature type="binding site" evidence="5 7">
    <location>
        <position position="161"/>
    </location>
    <ligand>
        <name>Mn(2+)</name>
        <dbReference type="ChEBI" id="CHEBI:29035"/>
        <label>1</label>
    </ligand>
</feature>
<gene>
    <name evidence="5 9" type="primary">hutG</name>
    <name evidence="9" type="ORF">RCG21_00625</name>
</gene>
<dbReference type="AlphaFoldDB" id="A0AA90QWX4"/>
<dbReference type="EC" id="3.5.3.8" evidence="5 6"/>
<dbReference type="HAMAP" id="MF_00737">
    <property type="entry name" value="Formimidoylglutam"/>
    <property type="match status" value="1"/>
</dbReference>
<evidence type="ECO:0000256" key="3">
    <source>
        <dbReference type="ARBA" id="ARBA00022808"/>
    </source>
</evidence>
<dbReference type="SUPFAM" id="SSF52768">
    <property type="entry name" value="Arginase/deacetylase"/>
    <property type="match status" value="1"/>
</dbReference>
<evidence type="ECO:0000256" key="2">
    <source>
        <dbReference type="ARBA" id="ARBA00022801"/>
    </source>
</evidence>
<dbReference type="PANTHER" id="PTHR11358">
    <property type="entry name" value="ARGINASE/AGMATINASE"/>
    <property type="match status" value="1"/>
</dbReference>
<feature type="binding site" evidence="5 7">
    <location>
        <position position="131"/>
    </location>
    <ligand>
        <name>Mn(2+)</name>
        <dbReference type="ChEBI" id="CHEBI:29035"/>
        <label>1</label>
    </ligand>
</feature>
<feature type="binding site" evidence="7">
    <location>
        <position position="251"/>
    </location>
    <ligand>
        <name>Mn(2+)</name>
        <dbReference type="ChEBI" id="CHEBI:29035"/>
        <label>1</label>
    </ligand>
</feature>
<dbReference type="Proteomes" id="UP001178888">
    <property type="component" value="Unassembled WGS sequence"/>
</dbReference>
<dbReference type="Pfam" id="PF00491">
    <property type="entry name" value="Arginase"/>
    <property type="match status" value="1"/>
</dbReference>
<dbReference type="InterPro" id="IPR005923">
    <property type="entry name" value="HutG"/>
</dbReference>
<feature type="binding site" evidence="5">
    <location>
        <position position="159"/>
    </location>
    <ligand>
        <name>Mn(2+)</name>
        <dbReference type="ChEBI" id="CHEBI:29035"/>
        <label>2</label>
    </ligand>
</feature>
<dbReference type="Gene3D" id="3.40.800.10">
    <property type="entry name" value="Ureohydrolase domain"/>
    <property type="match status" value="1"/>
</dbReference>
<dbReference type="CDD" id="cd09988">
    <property type="entry name" value="Formimidoylglutamase"/>
    <property type="match status" value="1"/>
</dbReference>
<feature type="binding site" evidence="5">
    <location>
        <position position="251"/>
    </location>
    <ligand>
        <name>Mn(2+)</name>
        <dbReference type="ChEBI" id="CHEBI:29035"/>
        <label>2</label>
    </ligand>
</feature>
<evidence type="ECO:0000313" key="10">
    <source>
        <dbReference type="Proteomes" id="UP001178888"/>
    </source>
</evidence>
<dbReference type="PIRSF" id="PIRSF036979">
    <property type="entry name" value="Arginase"/>
    <property type="match status" value="1"/>
</dbReference>
<feature type="binding site" evidence="5">
    <location>
        <position position="157"/>
    </location>
    <ligand>
        <name>Mn(2+)</name>
        <dbReference type="ChEBI" id="CHEBI:29035"/>
        <label>2</label>
    </ligand>
</feature>
<comment type="pathway">
    <text evidence="5">Amino-acid degradation; L-histidine degradation into L-glutamate; L-glutamate from N-formimidoyl-L-glutamate (hydrolase route): step 1/1.</text>
</comment>
<keyword evidence="1 5" id="KW-0479">Metal-binding</keyword>
<comment type="similarity">
    <text evidence="5 8">Belongs to the arginase family.</text>
</comment>
<reference evidence="9" key="1">
    <citation type="submission" date="2023-08" db="EMBL/GenBank/DDBJ databases">
        <title>Nitrogen cycling bacteria in agricultural field soils.</title>
        <authorList>
            <person name="Jang J."/>
        </authorList>
    </citation>
    <scope>NUCLEOTIDE SEQUENCE</scope>
    <source>
        <strain evidence="9">PS3-36</strain>
    </source>
</reference>
<feature type="binding site" evidence="5">
    <location>
        <position position="249"/>
    </location>
    <ligand>
        <name>Mn(2+)</name>
        <dbReference type="ChEBI" id="CHEBI:29035"/>
        <label>2</label>
    </ligand>
</feature>
<accession>A0AA90QWX4</accession>
<evidence type="ECO:0000256" key="8">
    <source>
        <dbReference type="PROSITE-ProRule" id="PRU00742"/>
    </source>
</evidence>
<dbReference type="GO" id="GO:0008783">
    <property type="term" value="F:agmatinase activity"/>
    <property type="evidence" value="ECO:0007669"/>
    <property type="project" value="TreeGrafter"/>
</dbReference>
<evidence type="ECO:0000256" key="4">
    <source>
        <dbReference type="ARBA" id="ARBA00023211"/>
    </source>
</evidence>
<name>A0AA90QWX4_9BACI</name>
<keyword evidence="2 5" id="KW-0378">Hydrolase</keyword>
<dbReference type="EMBL" id="JAVGVR010000001">
    <property type="protein sequence ID" value="MDQ6594965.1"/>
    <property type="molecule type" value="Genomic_DNA"/>
</dbReference>
<dbReference type="NCBIfam" id="TIGR01227">
    <property type="entry name" value="hutG"/>
    <property type="match status" value="1"/>
</dbReference>
<keyword evidence="10" id="KW-1185">Reference proteome</keyword>
<feature type="binding site" evidence="7">
    <location>
        <position position="159"/>
    </location>
    <ligand>
        <name>Mn(2+)</name>
        <dbReference type="ChEBI" id="CHEBI:29035"/>
        <label>1</label>
    </ligand>
</feature>
<organism evidence="9 10">
    <name type="scientific">Bacillus salipaludis</name>
    <dbReference type="NCBI Taxonomy" id="2547811"/>
    <lineage>
        <taxon>Bacteria</taxon>
        <taxon>Bacillati</taxon>
        <taxon>Bacillota</taxon>
        <taxon>Bacilli</taxon>
        <taxon>Bacillales</taxon>
        <taxon>Bacillaceae</taxon>
        <taxon>Bacillus</taxon>
    </lineage>
</organism>
<sequence length="355" mass="39663">MYTITAKGIWSGRVDSENVSDLFRLHQVIHIEDLSAFQEVQTTPAIGIIGFKCDEGVRRNKGRVGAYHAPDEIRRALSSIPGHLVSSGKLYDFGNVSCDDGNLEQAQAELGEYVQKMMSFNIFPVIIGGGHEVAYGHFLGLKPYWKQGRQVGIVNFDAHFDMRHYDETTSSGTMFKQMADELANENLAFEYMCIGIQRYGNTKHLFDTAKQYGCEYILEDEMAQLGMERVIKQINAFIQRNDTVMVTLCSDVIGAGYAPGVSAPQPFGMEPKVLRALLKEAVKHKKTVSFDIAEINPKLDLDNRTVKLAAAFIVEVIDSVLSKESDHGDGFPGFFYNDDEYNRSLLSRSFSEAPI</sequence>
<evidence type="ECO:0000256" key="1">
    <source>
        <dbReference type="ARBA" id="ARBA00022723"/>
    </source>
</evidence>
<dbReference type="GO" id="GO:0033389">
    <property type="term" value="P:putrescine biosynthetic process from arginine, via agmatine"/>
    <property type="evidence" value="ECO:0007669"/>
    <property type="project" value="TreeGrafter"/>
</dbReference>
<protein>
    <recommendedName>
        <fullName evidence="5 6">Formimidoylglutamase</fullName>
        <ecNumber evidence="5 6">3.5.3.8</ecNumber>
    </recommendedName>
    <alternativeName>
        <fullName evidence="5">Formiminoglutamase</fullName>
    </alternativeName>
    <alternativeName>
        <fullName evidence="5">Formiminoglutamate hydrolase</fullName>
    </alternativeName>
</protein>
<dbReference type="RefSeq" id="WP_308912706.1">
    <property type="nucleotide sequence ID" value="NZ_JAVGVR010000001.1"/>
</dbReference>
<evidence type="ECO:0000256" key="6">
    <source>
        <dbReference type="NCBIfam" id="TIGR01227"/>
    </source>
</evidence>
<dbReference type="GO" id="GO:0030145">
    <property type="term" value="F:manganese ion binding"/>
    <property type="evidence" value="ECO:0007669"/>
    <property type="project" value="UniProtKB-UniRule"/>
</dbReference>
<feature type="binding site" evidence="5 7">
    <location>
        <position position="157"/>
    </location>
    <ligand>
        <name>Mn(2+)</name>
        <dbReference type="ChEBI" id="CHEBI:29035"/>
        <label>1</label>
    </ligand>
</feature>
<dbReference type="PANTHER" id="PTHR11358:SF35">
    <property type="entry name" value="FORMIMIDOYLGLUTAMASE"/>
    <property type="match status" value="1"/>
</dbReference>
<keyword evidence="3 5" id="KW-0369">Histidine metabolism</keyword>
<comment type="cofactor">
    <cofactor evidence="5 7">
        <name>Mn(2+)</name>
        <dbReference type="ChEBI" id="CHEBI:29035"/>
    </cofactor>
    <text evidence="5 7">Binds 2 manganese ions per subunit.</text>
</comment>
<evidence type="ECO:0000313" key="9">
    <source>
        <dbReference type="EMBL" id="MDQ6594965.1"/>
    </source>
</evidence>
<dbReference type="GO" id="GO:0019556">
    <property type="term" value="P:L-histidine catabolic process to glutamate and formamide"/>
    <property type="evidence" value="ECO:0007669"/>
    <property type="project" value="UniProtKB-UniRule"/>
</dbReference>
<evidence type="ECO:0000256" key="7">
    <source>
        <dbReference type="PIRSR" id="PIRSR036979-1"/>
    </source>
</evidence>
<keyword evidence="4 5" id="KW-0464">Manganese</keyword>
<dbReference type="InterPro" id="IPR023696">
    <property type="entry name" value="Ureohydrolase_dom_sf"/>
</dbReference>
<dbReference type="InterPro" id="IPR006035">
    <property type="entry name" value="Ureohydrolase"/>
</dbReference>
<comment type="function">
    <text evidence="5">Catalyzes the conversion of N-formimidoyl-L-glutamate to L-glutamate and formamide.</text>
</comment>
<dbReference type="PROSITE" id="PS51409">
    <property type="entry name" value="ARGINASE_2"/>
    <property type="match status" value="1"/>
</dbReference>
<dbReference type="GO" id="GO:0050415">
    <property type="term" value="F:formimidoylglutamase activity"/>
    <property type="evidence" value="ECO:0007669"/>
    <property type="project" value="UniProtKB-UniRule"/>
</dbReference>
<feature type="binding site" evidence="5 7">
    <location>
        <position position="249"/>
    </location>
    <ligand>
        <name>Mn(2+)</name>
        <dbReference type="ChEBI" id="CHEBI:29035"/>
        <label>1</label>
    </ligand>
</feature>
<proteinExistence type="inferred from homology"/>
<comment type="catalytic activity">
    <reaction evidence="5">
        <text>N-formimidoyl-L-glutamate + H2O = formamide + L-glutamate</text>
        <dbReference type="Rhea" id="RHEA:22492"/>
        <dbReference type="ChEBI" id="CHEBI:15377"/>
        <dbReference type="ChEBI" id="CHEBI:16397"/>
        <dbReference type="ChEBI" id="CHEBI:29985"/>
        <dbReference type="ChEBI" id="CHEBI:58928"/>
        <dbReference type="EC" id="3.5.3.8"/>
    </reaction>
</comment>
<comment type="caution">
    <text evidence="9">The sequence shown here is derived from an EMBL/GenBank/DDBJ whole genome shotgun (WGS) entry which is preliminary data.</text>
</comment>